<dbReference type="SUPFAM" id="SSF51445">
    <property type="entry name" value="(Trans)glycosidases"/>
    <property type="match status" value="1"/>
</dbReference>
<organism evidence="2 3">
    <name type="scientific">Nakamurella endophytica</name>
    <dbReference type="NCBI Taxonomy" id="1748367"/>
    <lineage>
        <taxon>Bacteria</taxon>
        <taxon>Bacillati</taxon>
        <taxon>Actinomycetota</taxon>
        <taxon>Actinomycetes</taxon>
        <taxon>Nakamurellales</taxon>
        <taxon>Nakamurellaceae</taxon>
        <taxon>Nakamurella</taxon>
    </lineage>
</organism>
<name>A0A917WD15_9ACTN</name>
<dbReference type="EMBL" id="BMNA01000002">
    <property type="protein sequence ID" value="GGL91444.1"/>
    <property type="molecule type" value="Genomic_DNA"/>
</dbReference>
<proteinExistence type="predicted"/>
<feature type="region of interest" description="Disordered" evidence="1">
    <location>
        <begin position="514"/>
        <end position="533"/>
    </location>
</feature>
<evidence type="ECO:0000313" key="3">
    <source>
        <dbReference type="Proteomes" id="UP000655208"/>
    </source>
</evidence>
<protein>
    <recommendedName>
        <fullName evidence="4">Glycoside hydrolase family 42 N-terminal domain-containing protein</fullName>
    </recommendedName>
</protein>
<accession>A0A917WD15</accession>
<keyword evidence="3" id="KW-1185">Reference proteome</keyword>
<dbReference type="InterPro" id="IPR017853">
    <property type="entry name" value="GH"/>
</dbReference>
<dbReference type="PROSITE" id="PS51318">
    <property type="entry name" value="TAT"/>
    <property type="match status" value="1"/>
</dbReference>
<dbReference type="RefSeq" id="WP_188940331.1">
    <property type="nucleotide sequence ID" value="NZ_BMNA01000002.1"/>
</dbReference>
<dbReference type="Gene3D" id="3.20.20.80">
    <property type="entry name" value="Glycosidases"/>
    <property type="match status" value="1"/>
</dbReference>
<gene>
    <name evidence="2" type="ORF">GCM10011594_09020</name>
</gene>
<dbReference type="Proteomes" id="UP000655208">
    <property type="component" value="Unassembled WGS sequence"/>
</dbReference>
<evidence type="ECO:0008006" key="4">
    <source>
        <dbReference type="Google" id="ProtNLM"/>
    </source>
</evidence>
<evidence type="ECO:0000256" key="1">
    <source>
        <dbReference type="SAM" id="MobiDB-lite"/>
    </source>
</evidence>
<reference evidence="2" key="2">
    <citation type="submission" date="2020-09" db="EMBL/GenBank/DDBJ databases">
        <authorList>
            <person name="Sun Q."/>
            <person name="Zhou Y."/>
        </authorList>
    </citation>
    <scope>NUCLEOTIDE SEQUENCE</scope>
    <source>
        <strain evidence="2">CGMCC 4.7308</strain>
    </source>
</reference>
<reference evidence="2" key="1">
    <citation type="journal article" date="2014" name="Int. J. Syst. Evol. Microbiol.">
        <title>Complete genome sequence of Corynebacterium casei LMG S-19264T (=DSM 44701T), isolated from a smear-ripened cheese.</title>
        <authorList>
            <consortium name="US DOE Joint Genome Institute (JGI-PGF)"/>
            <person name="Walter F."/>
            <person name="Albersmeier A."/>
            <person name="Kalinowski J."/>
            <person name="Ruckert C."/>
        </authorList>
    </citation>
    <scope>NUCLEOTIDE SEQUENCE</scope>
    <source>
        <strain evidence="2">CGMCC 4.7308</strain>
    </source>
</reference>
<feature type="region of interest" description="Disordered" evidence="1">
    <location>
        <begin position="428"/>
        <end position="506"/>
    </location>
</feature>
<dbReference type="InterPro" id="IPR006311">
    <property type="entry name" value="TAT_signal"/>
</dbReference>
<dbReference type="AlphaFoldDB" id="A0A917WD15"/>
<evidence type="ECO:0000313" key="2">
    <source>
        <dbReference type="EMBL" id="GGL91444.1"/>
    </source>
</evidence>
<sequence>MMSHRPVRPGRRPVLRLLGSVGVAAALALGVVTVTPALADTADSSGPALGTLVTSPVHAAEETAAGIDAGMLELSWRSYEPQPGVFDANYEKMMLSRYNALRNAGMHVTLGLGLHFTPDWVRNQPNGRFVDQNGKVSAEANLVFNNNLRTLAEAYFARINGAFGLSNFSAIRLTSGGLSEVLYPAGGTYWAFDANAQNGAGLPSSMPKNPFPGWKPGTAGLTAAQMTSWVNWYVGALADTVRWQAKSLQALGFTGKLQVLTPGVGVYARKVATWVSGNLPNGVLGVGAAWSILYQNLVGIPNVVAYISSVADGSNSNVGCSTTDSSVPLNDAATVWWSSTRWISRIADEYGFGKAGENPGQPAVTNIGGTANYLDGSSSGLMATTMSLARSCHLSTVYWAHDDAFWNGSIPLSRFAAYAGTPAATPGQVTVPGGPTTTSVMATSSSIGATSGTATTGSTSGSGTAAPATATTSRTSTAAPSTSATTAPATTAPATTAPAASGSATTTVTVTATTAPTTTTGSGTTSSTVVCKP</sequence>
<comment type="caution">
    <text evidence="2">The sequence shown here is derived from an EMBL/GenBank/DDBJ whole genome shotgun (WGS) entry which is preliminary data.</text>
</comment>